<evidence type="ECO:0000313" key="3">
    <source>
        <dbReference type="EMBL" id="QKJ30838.1"/>
    </source>
</evidence>
<dbReference type="RefSeq" id="WP_173415508.1">
    <property type="nucleotide sequence ID" value="NZ_CP054139.1"/>
</dbReference>
<dbReference type="Pfam" id="PF05016">
    <property type="entry name" value="ParE_toxin"/>
    <property type="match status" value="1"/>
</dbReference>
<accession>A0A7D4UBK9</accession>
<gene>
    <name evidence="3" type="ORF">HQ865_14130</name>
</gene>
<dbReference type="InterPro" id="IPR035093">
    <property type="entry name" value="RelE/ParE_toxin_dom_sf"/>
</dbReference>
<reference evidence="3 4" key="1">
    <citation type="submission" date="2020-05" db="EMBL/GenBank/DDBJ databases">
        <title>Mucilaginibacter mali sp. nov.</title>
        <authorList>
            <person name="Kim H.S."/>
            <person name="Lee K.C."/>
            <person name="Suh M.K."/>
            <person name="Kim J.-S."/>
            <person name="Han K.-I."/>
            <person name="Eom M.K."/>
            <person name="Shin Y.K."/>
            <person name="Lee J.-S."/>
        </authorList>
    </citation>
    <scope>NUCLEOTIDE SEQUENCE [LARGE SCALE GENOMIC DNA]</scope>
    <source>
        <strain evidence="3 4">G2-14</strain>
    </source>
</reference>
<dbReference type="Proteomes" id="UP000505355">
    <property type="component" value="Chromosome"/>
</dbReference>
<evidence type="ECO:0000313" key="4">
    <source>
        <dbReference type="Proteomes" id="UP000505355"/>
    </source>
</evidence>
<comment type="similarity">
    <text evidence="1">Belongs to the RelE toxin family.</text>
</comment>
<keyword evidence="4" id="KW-1185">Reference proteome</keyword>
<organism evidence="3 4">
    <name type="scientific">Mucilaginibacter mali</name>
    <dbReference type="NCBI Taxonomy" id="2740462"/>
    <lineage>
        <taxon>Bacteria</taxon>
        <taxon>Pseudomonadati</taxon>
        <taxon>Bacteroidota</taxon>
        <taxon>Sphingobacteriia</taxon>
        <taxon>Sphingobacteriales</taxon>
        <taxon>Sphingobacteriaceae</taxon>
        <taxon>Mucilaginibacter</taxon>
    </lineage>
</organism>
<dbReference type="EMBL" id="CP054139">
    <property type="protein sequence ID" value="QKJ30838.1"/>
    <property type="molecule type" value="Genomic_DNA"/>
</dbReference>
<evidence type="ECO:0000256" key="2">
    <source>
        <dbReference type="ARBA" id="ARBA00022649"/>
    </source>
</evidence>
<dbReference type="PANTHER" id="PTHR35601:SF1">
    <property type="entry name" value="TOXIN RELE"/>
    <property type="match status" value="1"/>
</dbReference>
<protein>
    <submittedName>
        <fullName evidence="3">Type II toxin-antitoxin system RelE/ParE family toxin</fullName>
    </submittedName>
</protein>
<dbReference type="KEGG" id="mmab:HQ865_14130"/>
<name>A0A7D4UBK9_9SPHI</name>
<dbReference type="SUPFAM" id="SSF143011">
    <property type="entry name" value="RelE-like"/>
    <property type="match status" value="1"/>
</dbReference>
<dbReference type="InterPro" id="IPR007712">
    <property type="entry name" value="RelE/ParE_toxin"/>
</dbReference>
<dbReference type="PANTHER" id="PTHR35601">
    <property type="entry name" value="TOXIN RELE"/>
    <property type="match status" value="1"/>
</dbReference>
<dbReference type="NCBIfam" id="TIGR02385">
    <property type="entry name" value="RelE_StbE"/>
    <property type="match status" value="1"/>
</dbReference>
<proteinExistence type="inferred from homology"/>
<dbReference type="AlphaFoldDB" id="A0A7D4UBK9"/>
<dbReference type="Gene3D" id="3.30.2310.20">
    <property type="entry name" value="RelE-like"/>
    <property type="match status" value="1"/>
</dbReference>
<sequence length="85" mass="9861">MPIHQITISKTAQKQLNKLTDNVAVKLIEAIEGLATDPRPNNCKKLKGREAYRIRVNDYRIIYEIFDKILLIDVVALGHRRDIYN</sequence>
<evidence type="ECO:0000256" key="1">
    <source>
        <dbReference type="ARBA" id="ARBA00006226"/>
    </source>
</evidence>
<keyword evidence="2" id="KW-1277">Toxin-antitoxin system</keyword>